<evidence type="ECO:0000256" key="1">
    <source>
        <dbReference type="ARBA" id="ARBA00004138"/>
    </source>
</evidence>
<evidence type="ECO:0000256" key="3">
    <source>
        <dbReference type="ARBA" id="ARBA00022490"/>
    </source>
</evidence>
<evidence type="ECO:0000313" key="8">
    <source>
        <dbReference type="Proteomes" id="UP000007241"/>
    </source>
</evidence>
<evidence type="ECO:0000313" key="7">
    <source>
        <dbReference type="EMBL" id="EGF82792.1"/>
    </source>
</evidence>
<dbReference type="AlphaFoldDB" id="F4NW99"/>
<name>F4NW99_BATDJ</name>
<dbReference type="InParanoid" id="F4NW99"/>
<keyword evidence="3" id="KW-0963">Cytoplasm</keyword>
<dbReference type="Pfam" id="PF14892">
    <property type="entry name" value="PIRC1_2"/>
    <property type="match status" value="1"/>
</dbReference>
<accession>F4NW99</accession>
<dbReference type="GeneID" id="18238087"/>
<dbReference type="GO" id="GO:0035082">
    <property type="term" value="P:axoneme assembly"/>
    <property type="evidence" value="ECO:0007669"/>
    <property type="project" value="InterPro"/>
</dbReference>
<dbReference type="STRING" id="684364.F4NW99"/>
<organism evidence="7 8">
    <name type="scientific">Batrachochytrium dendrobatidis (strain JAM81 / FGSC 10211)</name>
    <name type="common">Frog chytrid fungus</name>
    <dbReference type="NCBI Taxonomy" id="684364"/>
    <lineage>
        <taxon>Eukaryota</taxon>
        <taxon>Fungi</taxon>
        <taxon>Fungi incertae sedis</taxon>
        <taxon>Chytridiomycota</taxon>
        <taxon>Chytridiomycota incertae sedis</taxon>
        <taxon>Chytridiomycetes</taxon>
        <taxon>Rhizophydiales</taxon>
        <taxon>Rhizophydiales incertae sedis</taxon>
        <taxon>Batrachochytrium</taxon>
    </lineage>
</organism>
<reference evidence="7 8" key="1">
    <citation type="submission" date="2009-12" db="EMBL/GenBank/DDBJ databases">
        <title>The draft genome of Batrachochytrium dendrobatidis.</title>
        <authorList>
            <consortium name="US DOE Joint Genome Institute (JGI-PGF)"/>
            <person name="Kuo A."/>
            <person name="Salamov A."/>
            <person name="Schmutz J."/>
            <person name="Lucas S."/>
            <person name="Pitluck S."/>
            <person name="Rosenblum E."/>
            <person name="Stajich J."/>
            <person name="Eisen M."/>
            <person name="Grigoriev I.V."/>
        </authorList>
    </citation>
    <scope>NUCLEOTIDE SEQUENCE [LARGE SCALE GENOMIC DNA]</scope>
    <source>
        <strain evidence="8">JAM81 / FGSC 10211</strain>
    </source>
</reference>
<keyword evidence="5" id="KW-0966">Cell projection</keyword>
<gene>
    <name evidence="7" type="ORF">BATDEDRAFT_22947</name>
</gene>
<evidence type="ECO:0000256" key="5">
    <source>
        <dbReference type="ARBA" id="ARBA00023273"/>
    </source>
</evidence>
<comment type="similarity">
    <text evidence="6">Belongs to the PIERCE1 family.</text>
</comment>
<dbReference type="HOGENOM" id="CLU_170575_0_0_1"/>
<dbReference type="GO" id="GO:0005879">
    <property type="term" value="C:axonemal microtubule"/>
    <property type="evidence" value="ECO:0007669"/>
    <property type="project" value="InterPro"/>
</dbReference>
<keyword evidence="8" id="KW-1185">Reference proteome</keyword>
<evidence type="ECO:0000256" key="6">
    <source>
        <dbReference type="ARBA" id="ARBA00038014"/>
    </source>
</evidence>
<proteinExistence type="inferred from homology"/>
<keyword evidence="4" id="KW-0206">Cytoskeleton</keyword>
<dbReference type="InterPro" id="IPR026507">
    <property type="entry name" value="PIRC1/2"/>
</dbReference>
<evidence type="ECO:0000256" key="2">
    <source>
        <dbReference type="ARBA" id="ARBA00004245"/>
    </source>
</evidence>
<dbReference type="EMBL" id="GL882880">
    <property type="protein sequence ID" value="EGF82792.1"/>
    <property type="molecule type" value="Genomic_DNA"/>
</dbReference>
<sequence length="113" mass="12806">MTAQATLDKLDATLMTSKTVVSSCKSTETATRNALRTSDVYATMGPLPQRFEEPDTWNYKIKKQNPLYTTTTNQYGQQHPTIHDMPTVFRGQTSKFSEHLNISGPYRNFSLNI</sequence>
<evidence type="ECO:0000256" key="4">
    <source>
        <dbReference type="ARBA" id="ARBA00023212"/>
    </source>
</evidence>
<dbReference type="PANTHER" id="PTHR20899:SF1">
    <property type="entry name" value="PIERCER OF MICROTUBULE WALL 1 PROTEIN"/>
    <property type="match status" value="1"/>
</dbReference>
<dbReference type="PANTHER" id="PTHR20899">
    <property type="entry name" value="PIERCE HOMOLOG"/>
    <property type="match status" value="1"/>
</dbReference>
<protein>
    <submittedName>
        <fullName evidence="7">Uncharacterized protein</fullName>
    </submittedName>
</protein>
<comment type="subcellular location">
    <subcellularLocation>
        <location evidence="1">Cell projection</location>
        <location evidence="1">Cilium</location>
    </subcellularLocation>
    <subcellularLocation>
        <location evidence="2">Cytoplasm</location>
        <location evidence="2">Cytoskeleton</location>
    </subcellularLocation>
</comment>
<dbReference type="Proteomes" id="UP000007241">
    <property type="component" value="Unassembled WGS sequence"/>
</dbReference>
<dbReference type="RefSeq" id="XP_006676672.1">
    <property type="nucleotide sequence ID" value="XM_006676609.1"/>
</dbReference>
<dbReference type="OrthoDB" id="546383at2759"/>